<comment type="caution">
    <text evidence="1">The sequence shown here is derived from an EMBL/GenBank/DDBJ whole genome shotgun (WGS) entry which is preliminary data.</text>
</comment>
<name>A0A7W4ZAA2_9GAMM</name>
<dbReference type="AlphaFoldDB" id="A0A7W4ZAA2"/>
<gene>
    <name evidence="1" type="ORF">FHS09_001954</name>
</gene>
<keyword evidence="2" id="KW-1185">Reference proteome</keyword>
<protein>
    <submittedName>
        <fullName evidence="1">Uncharacterized protein</fullName>
    </submittedName>
</protein>
<sequence length="46" mass="5436">MLAWLNAWRASDSIGNRSESPAYCIPLFLTPVSHCYHWIFERYFGE</sequence>
<evidence type="ECO:0000313" key="2">
    <source>
        <dbReference type="Proteomes" id="UP000535937"/>
    </source>
</evidence>
<dbReference type="EMBL" id="JACHWZ010000007">
    <property type="protein sequence ID" value="MBB3061124.1"/>
    <property type="molecule type" value="Genomic_DNA"/>
</dbReference>
<organism evidence="1 2">
    <name type="scientific">Microbulbifer rhizosphaerae</name>
    <dbReference type="NCBI Taxonomy" id="1562603"/>
    <lineage>
        <taxon>Bacteria</taxon>
        <taxon>Pseudomonadati</taxon>
        <taxon>Pseudomonadota</taxon>
        <taxon>Gammaproteobacteria</taxon>
        <taxon>Cellvibrionales</taxon>
        <taxon>Microbulbiferaceae</taxon>
        <taxon>Microbulbifer</taxon>
    </lineage>
</organism>
<proteinExistence type="predicted"/>
<dbReference type="Proteomes" id="UP000535937">
    <property type="component" value="Unassembled WGS sequence"/>
</dbReference>
<reference evidence="1 2" key="1">
    <citation type="submission" date="2020-08" db="EMBL/GenBank/DDBJ databases">
        <title>Genomic Encyclopedia of Type Strains, Phase III (KMG-III): the genomes of soil and plant-associated and newly described type strains.</title>
        <authorList>
            <person name="Whitman W."/>
        </authorList>
    </citation>
    <scope>NUCLEOTIDE SEQUENCE [LARGE SCALE GENOMIC DNA]</scope>
    <source>
        <strain evidence="1 2">CECT 8799</strain>
    </source>
</reference>
<accession>A0A7W4ZAA2</accession>
<evidence type="ECO:0000313" key="1">
    <source>
        <dbReference type="EMBL" id="MBB3061124.1"/>
    </source>
</evidence>